<dbReference type="GO" id="GO:0022857">
    <property type="term" value="F:transmembrane transporter activity"/>
    <property type="evidence" value="ECO:0007669"/>
    <property type="project" value="InterPro"/>
</dbReference>
<sequence length="543" mass="59724">MISSTSHPGELEKGSDDHGIEERYLDFTTPLPTLQNFGSAECNKEAIKVHKDAARLVSPQSWPASRKNFTMFVACVATVFASVAPSSYSPGLDQISREFDRGRVETLTGVTIFTVGFAITPMALAPISEVYGRKPVFTATGILYVVTTLCCAVTNTFGGQVYVELGIIHILLLVSRFLAGVGSSTFSTMIGGLIADIYSSEERNTPMSLFSGSAVLGIGLGPLICGFIGQYSTWRWIFYMQTIVNGTIVVVVIVFFQETRQVVMLRKKARLLNEWHRKCKESNASVSFYLPASSQYPEKSVSHIRWKVREDDERKGIAETFLSSVTRPFLLLFKDPVVFTFSLWAAFSWSVLYICLSAVPLVFEDRYAFTLSQADSTFASSCIGTILATSIGIYQDIAARKRKLLPDSPESRLWFVCAEGLLLPIGLFIFGWTCRSEIHWIAPTVGVGVASAGIFFVYLAVFNYLADSYGQWASSAIAAQSFCRNALGGCFPLVTKQMYVGMTYAGASSLLGGIAIALSITPWVLVLYGHRIRERSPFMNASR</sequence>
<evidence type="ECO:0000313" key="9">
    <source>
        <dbReference type="Proteomes" id="UP000030672"/>
    </source>
</evidence>
<dbReference type="InterPro" id="IPR011701">
    <property type="entry name" value="MFS"/>
</dbReference>
<keyword evidence="9" id="KW-1185">Reference proteome</keyword>
<dbReference type="GeneID" id="63916974"/>
<dbReference type="Pfam" id="PF07690">
    <property type="entry name" value="MFS_1"/>
    <property type="match status" value="1"/>
</dbReference>
<dbReference type="PANTHER" id="PTHR23502:SF134">
    <property type="entry name" value="MAJOR FACILITATOR SUPERFAMILY (MFS) PROFILE DOMAIN-CONTAINING PROTEIN-RELATED"/>
    <property type="match status" value="1"/>
</dbReference>
<evidence type="ECO:0000256" key="3">
    <source>
        <dbReference type="ARBA" id="ARBA00022692"/>
    </source>
</evidence>
<evidence type="ECO:0000313" key="8">
    <source>
        <dbReference type="EMBL" id="KEQ58381.1"/>
    </source>
</evidence>
<dbReference type="FunFam" id="1.20.1250.20:FF:000082">
    <property type="entry name" value="MFS multidrug transporter, putative"/>
    <property type="match status" value="1"/>
</dbReference>
<keyword evidence="4 6" id="KW-1133">Transmembrane helix</keyword>
<organism evidence="8 9">
    <name type="scientific">Aureobasidium melanogenum (strain CBS 110374)</name>
    <name type="common">Aureobasidium pullulans var. melanogenum</name>
    <dbReference type="NCBI Taxonomy" id="1043003"/>
    <lineage>
        <taxon>Eukaryota</taxon>
        <taxon>Fungi</taxon>
        <taxon>Dikarya</taxon>
        <taxon>Ascomycota</taxon>
        <taxon>Pezizomycotina</taxon>
        <taxon>Dothideomycetes</taxon>
        <taxon>Dothideomycetidae</taxon>
        <taxon>Dothideales</taxon>
        <taxon>Saccotheciaceae</taxon>
        <taxon>Aureobasidium</taxon>
    </lineage>
</organism>
<feature type="transmembrane region" description="Helical" evidence="6">
    <location>
        <begin position="504"/>
        <end position="529"/>
    </location>
</feature>
<dbReference type="PROSITE" id="PS00216">
    <property type="entry name" value="SUGAR_TRANSPORT_1"/>
    <property type="match status" value="1"/>
</dbReference>
<dbReference type="PANTHER" id="PTHR23502">
    <property type="entry name" value="MAJOR FACILITATOR SUPERFAMILY"/>
    <property type="match status" value="1"/>
</dbReference>
<keyword evidence="3 6" id="KW-0812">Transmembrane</keyword>
<evidence type="ECO:0000259" key="7">
    <source>
        <dbReference type="PROSITE" id="PS50850"/>
    </source>
</evidence>
<dbReference type="GO" id="GO:0005886">
    <property type="term" value="C:plasma membrane"/>
    <property type="evidence" value="ECO:0007669"/>
    <property type="project" value="TreeGrafter"/>
</dbReference>
<feature type="transmembrane region" description="Helical" evidence="6">
    <location>
        <begin position="207"/>
        <end position="230"/>
    </location>
</feature>
<dbReference type="RefSeq" id="XP_040875404.1">
    <property type="nucleotide sequence ID" value="XM_041023601.1"/>
</dbReference>
<keyword evidence="5 6" id="KW-0472">Membrane</keyword>
<gene>
    <name evidence="8" type="ORF">M437DRAFT_59572</name>
</gene>
<feature type="transmembrane region" description="Helical" evidence="6">
    <location>
        <begin position="69"/>
        <end position="86"/>
    </location>
</feature>
<dbReference type="Proteomes" id="UP000030672">
    <property type="component" value="Unassembled WGS sequence"/>
</dbReference>
<feature type="transmembrane region" description="Helical" evidence="6">
    <location>
        <begin position="106"/>
        <end position="124"/>
    </location>
</feature>
<reference evidence="8 9" key="1">
    <citation type="journal article" date="2014" name="BMC Genomics">
        <title>Genome sequencing of four Aureobasidium pullulans varieties: biotechnological potential, stress tolerance, and description of new species.</title>
        <authorList>
            <person name="Gostin Ar C."/>
            <person name="Ohm R.A."/>
            <person name="Kogej T."/>
            <person name="Sonjak S."/>
            <person name="Turk M."/>
            <person name="Zajc J."/>
            <person name="Zalar P."/>
            <person name="Grube M."/>
            <person name="Sun H."/>
            <person name="Han J."/>
            <person name="Sharma A."/>
            <person name="Chiniquy J."/>
            <person name="Ngan C.Y."/>
            <person name="Lipzen A."/>
            <person name="Barry K."/>
            <person name="Grigoriev I.V."/>
            <person name="Gunde-Cimerman N."/>
        </authorList>
    </citation>
    <scope>NUCLEOTIDE SEQUENCE [LARGE SCALE GENOMIC DNA]</scope>
    <source>
        <strain evidence="8 9">CBS 110374</strain>
    </source>
</reference>
<feature type="transmembrane region" description="Helical" evidence="6">
    <location>
        <begin position="337"/>
        <end position="363"/>
    </location>
</feature>
<dbReference type="AlphaFoldDB" id="A0A074W726"/>
<dbReference type="InterPro" id="IPR020846">
    <property type="entry name" value="MFS_dom"/>
</dbReference>
<dbReference type="HOGENOM" id="CLU_008455_0_5_1"/>
<dbReference type="InterPro" id="IPR005829">
    <property type="entry name" value="Sugar_transporter_CS"/>
</dbReference>
<dbReference type="InterPro" id="IPR036259">
    <property type="entry name" value="MFS_trans_sf"/>
</dbReference>
<feature type="transmembrane region" description="Helical" evidence="6">
    <location>
        <begin position="440"/>
        <end position="465"/>
    </location>
</feature>
<feature type="transmembrane region" description="Helical" evidence="6">
    <location>
        <begin position="413"/>
        <end position="433"/>
    </location>
</feature>
<evidence type="ECO:0000256" key="4">
    <source>
        <dbReference type="ARBA" id="ARBA00022989"/>
    </source>
</evidence>
<dbReference type="PROSITE" id="PS50850">
    <property type="entry name" value="MFS"/>
    <property type="match status" value="1"/>
</dbReference>
<accession>A0A074W726</accession>
<dbReference type="GO" id="GO:0140115">
    <property type="term" value="P:export across plasma membrane"/>
    <property type="evidence" value="ECO:0007669"/>
    <property type="project" value="UniProtKB-ARBA"/>
</dbReference>
<dbReference type="STRING" id="1043003.A0A074W726"/>
<proteinExistence type="inferred from homology"/>
<feature type="transmembrane region" description="Helical" evidence="6">
    <location>
        <begin position="136"/>
        <end position="155"/>
    </location>
</feature>
<feature type="transmembrane region" description="Helical" evidence="6">
    <location>
        <begin position="167"/>
        <end position="195"/>
    </location>
</feature>
<protein>
    <submittedName>
        <fullName evidence="8">MFS general substrate transporter</fullName>
    </submittedName>
</protein>
<name>A0A074W726_AURM1</name>
<dbReference type="EMBL" id="KL584856">
    <property type="protein sequence ID" value="KEQ58381.1"/>
    <property type="molecule type" value="Genomic_DNA"/>
</dbReference>
<evidence type="ECO:0000256" key="1">
    <source>
        <dbReference type="ARBA" id="ARBA00004141"/>
    </source>
</evidence>
<feature type="transmembrane region" description="Helical" evidence="6">
    <location>
        <begin position="236"/>
        <end position="256"/>
    </location>
</feature>
<evidence type="ECO:0000256" key="5">
    <source>
        <dbReference type="ARBA" id="ARBA00023136"/>
    </source>
</evidence>
<dbReference type="GO" id="GO:0042908">
    <property type="term" value="P:xenobiotic transport"/>
    <property type="evidence" value="ECO:0007669"/>
    <property type="project" value="UniProtKB-ARBA"/>
</dbReference>
<dbReference type="PRINTS" id="PR01036">
    <property type="entry name" value="TCRTETB"/>
</dbReference>
<evidence type="ECO:0000256" key="2">
    <source>
        <dbReference type="ARBA" id="ARBA00008335"/>
    </source>
</evidence>
<dbReference type="CDD" id="cd17323">
    <property type="entry name" value="MFS_Tpo1_MDR_like"/>
    <property type="match status" value="1"/>
</dbReference>
<comment type="subcellular location">
    <subcellularLocation>
        <location evidence="1">Membrane</location>
        <topology evidence="1">Multi-pass membrane protein</topology>
    </subcellularLocation>
</comment>
<comment type="similarity">
    <text evidence="2">Belongs to the major facilitator superfamily.</text>
</comment>
<feature type="domain" description="Major facilitator superfamily (MFS) profile" evidence="7">
    <location>
        <begin position="70"/>
        <end position="543"/>
    </location>
</feature>
<dbReference type="SUPFAM" id="SSF103473">
    <property type="entry name" value="MFS general substrate transporter"/>
    <property type="match status" value="1"/>
</dbReference>
<evidence type="ECO:0000256" key="6">
    <source>
        <dbReference type="SAM" id="Phobius"/>
    </source>
</evidence>
<dbReference type="Gene3D" id="1.20.1250.20">
    <property type="entry name" value="MFS general substrate transporter like domains"/>
    <property type="match status" value="1"/>
</dbReference>